<comment type="similarity">
    <text evidence="2">Belongs to the major facilitator superfamily. Sugar transporter (TC 2.A.1.1) family.</text>
</comment>
<dbReference type="AlphaFoldDB" id="A0AAD9EM53"/>
<dbReference type="InterPro" id="IPR050360">
    <property type="entry name" value="MFS_Sugar_Transporters"/>
</dbReference>
<dbReference type="InterPro" id="IPR005828">
    <property type="entry name" value="MFS_sugar_transport-like"/>
</dbReference>
<evidence type="ECO:0000256" key="5">
    <source>
        <dbReference type="ARBA" id="ARBA00022692"/>
    </source>
</evidence>
<protein>
    <submittedName>
        <fullName evidence="13">2,4-dichlorophenol 6-monooxygenase</fullName>
    </submittedName>
</protein>
<evidence type="ECO:0000313" key="14">
    <source>
        <dbReference type="Proteomes" id="UP001243330"/>
    </source>
</evidence>
<dbReference type="InterPro" id="IPR002938">
    <property type="entry name" value="FAD-bd"/>
</dbReference>
<dbReference type="GO" id="GO:0071949">
    <property type="term" value="F:FAD binding"/>
    <property type="evidence" value="ECO:0007669"/>
    <property type="project" value="InterPro"/>
</dbReference>
<evidence type="ECO:0000256" key="8">
    <source>
        <dbReference type="ARBA" id="ARBA00023002"/>
    </source>
</evidence>
<evidence type="ECO:0000256" key="7">
    <source>
        <dbReference type="ARBA" id="ARBA00022989"/>
    </source>
</evidence>
<keyword evidence="3" id="KW-0813">Transport</keyword>
<dbReference type="NCBIfam" id="TIGR00879">
    <property type="entry name" value="SP"/>
    <property type="match status" value="1"/>
</dbReference>
<dbReference type="Gene3D" id="1.20.1250.20">
    <property type="entry name" value="MFS general substrate transporter like domains"/>
    <property type="match status" value="1"/>
</dbReference>
<feature type="transmembrane region" description="Helical" evidence="11">
    <location>
        <begin position="651"/>
        <end position="672"/>
    </location>
</feature>
<evidence type="ECO:0000256" key="3">
    <source>
        <dbReference type="ARBA" id="ARBA00022448"/>
    </source>
</evidence>
<proteinExistence type="inferred from homology"/>
<feature type="transmembrane region" description="Helical" evidence="11">
    <location>
        <begin position="1043"/>
        <end position="1062"/>
    </location>
</feature>
<keyword evidence="7 11" id="KW-1133">Transmembrane helix</keyword>
<feature type="transmembrane region" description="Helical" evidence="11">
    <location>
        <begin position="824"/>
        <end position="843"/>
    </location>
</feature>
<evidence type="ECO:0000256" key="11">
    <source>
        <dbReference type="SAM" id="Phobius"/>
    </source>
</evidence>
<dbReference type="Gene3D" id="3.50.50.60">
    <property type="entry name" value="FAD/NAD(P)-binding domain"/>
    <property type="match status" value="1"/>
</dbReference>
<dbReference type="GO" id="GO:0016020">
    <property type="term" value="C:membrane"/>
    <property type="evidence" value="ECO:0007669"/>
    <property type="project" value="UniProtKB-SubCell"/>
</dbReference>
<reference evidence="13" key="1">
    <citation type="submission" date="2023-01" db="EMBL/GenBank/DDBJ databases">
        <title>Colletotrichum chrysophilum M932 genome sequence.</title>
        <authorList>
            <person name="Baroncelli R."/>
        </authorList>
    </citation>
    <scope>NUCLEOTIDE SEQUENCE</scope>
    <source>
        <strain evidence="13">M932</strain>
    </source>
</reference>
<evidence type="ECO:0000256" key="10">
    <source>
        <dbReference type="SAM" id="MobiDB-lite"/>
    </source>
</evidence>
<keyword evidence="8" id="KW-0560">Oxidoreductase</keyword>
<feature type="transmembrane region" description="Helical" evidence="11">
    <location>
        <begin position="692"/>
        <end position="711"/>
    </location>
</feature>
<organism evidence="13 14">
    <name type="scientific">Colletotrichum chrysophilum</name>
    <dbReference type="NCBI Taxonomy" id="1836956"/>
    <lineage>
        <taxon>Eukaryota</taxon>
        <taxon>Fungi</taxon>
        <taxon>Dikarya</taxon>
        <taxon>Ascomycota</taxon>
        <taxon>Pezizomycotina</taxon>
        <taxon>Sordariomycetes</taxon>
        <taxon>Hypocreomycetidae</taxon>
        <taxon>Glomerellales</taxon>
        <taxon>Glomerellaceae</taxon>
        <taxon>Colletotrichum</taxon>
        <taxon>Colletotrichum gloeosporioides species complex</taxon>
    </lineage>
</organism>
<dbReference type="FunFam" id="1.20.1250.20:FF:000134">
    <property type="entry name" value="MFS sugar transporter protein"/>
    <property type="match status" value="1"/>
</dbReference>
<evidence type="ECO:0000313" key="13">
    <source>
        <dbReference type="EMBL" id="KAK1856979.1"/>
    </source>
</evidence>
<feature type="transmembrane region" description="Helical" evidence="11">
    <location>
        <begin position="975"/>
        <end position="998"/>
    </location>
</feature>
<keyword evidence="9 11" id="KW-0472">Membrane</keyword>
<comment type="caution">
    <text evidence="13">The sequence shown here is derived from an EMBL/GenBank/DDBJ whole genome shotgun (WGS) entry which is preliminary data.</text>
</comment>
<feature type="domain" description="Major facilitator superfamily (MFS) profile" evidence="12">
    <location>
        <begin position="654"/>
        <end position="1096"/>
    </location>
</feature>
<evidence type="ECO:0000256" key="4">
    <source>
        <dbReference type="ARBA" id="ARBA00022630"/>
    </source>
</evidence>
<keyword evidence="6" id="KW-0274">FAD</keyword>
<keyword evidence="14" id="KW-1185">Reference proteome</keyword>
<dbReference type="PRINTS" id="PR00420">
    <property type="entry name" value="RNGMNOXGNASE"/>
</dbReference>
<dbReference type="Pfam" id="PF00083">
    <property type="entry name" value="Sugar_tr"/>
    <property type="match status" value="1"/>
</dbReference>
<dbReference type="Gene3D" id="3.30.9.10">
    <property type="entry name" value="D-Amino Acid Oxidase, subunit A, domain 2"/>
    <property type="match status" value="1"/>
</dbReference>
<dbReference type="InterPro" id="IPR003663">
    <property type="entry name" value="Sugar/inositol_transpt"/>
</dbReference>
<feature type="transmembrane region" description="Helical" evidence="11">
    <location>
        <begin position="793"/>
        <end position="812"/>
    </location>
</feature>
<dbReference type="InterPro" id="IPR036188">
    <property type="entry name" value="FAD/NAD-bd_sf"/>
</dbReference>
<feature type="transmembrane region" description="Helical" evidence="11">
    <location>
        <begin position="752"/>
        <end position="772"/>
    </location>
</feature>
<dbReference type="PROSITE" id="PS50850">
    <property type="entry name" value="MFS"/>
    <property type="match status" value="1"/>
</dbReference>
<evidence type="ECO:0000256" key="2">
    <source>
        <dbReference type="ARBA" id="ARBA00010992"/>
    </source>
</evidence>
<feature type="transmembrane region" description="Helical" evidence="11">
    <location>
        <begin position="938"/>
        <end position="963"/>
    </location>
</feature>
<feature type="transmembrane region" description="Helical" evidence="11">
    <location>
        <begin position="50"/>
        <end position="70"/>
    </location>
</feature>
<evidence type="ECO:0000259" key="12">
    <source>
        <dbReference type="PROSITE" id="PS50850"/>
    </source>
</evidence>
<feature type="transmembrane region" description="Helical" evidence="11">
    <location>
        <begin position="723"/>
        <end position="740"/>
    </location>
</feature>
<dbReference type="SUPFAM" id="SSF51905">
    <property type="entry name" value="FAD/NAD(P)-binding domain"/>
    <property type="match status" value="1"/>
</dbReference>
<dbReference type="NCBIfam" id="NF004780">
    <property type="entry name" value="PRK06126.1"/>
    <property type="match status" value="1"/>
</dbReference>
<sequence length="1154" mass="128761">MLSTAVIEGVKAASLSPTQGRQCRMECRVPSPQHVFRSRYLTAMRTNQHAVSVLIAGAGPSGLILALQLARYGVRSMLIERNQDTTKWPKMDITNCRSMELFKSLGIDKDLRDFGVPQNYSFDVLFSTGLSEDGDLLCKWDLASPNAWKDHIKQQNDGSYPREPYQRISQALFEARMKTRIQEEPLIDLRFGFKLESYFETDKNIVSCVVDVNTGAIHKVQSDYLAGCDGANSQVRKDLGSKMIGGPVPGAMYLVHFKSSDLTALHRQGQFWHIFFVSGSVIISQDEVDTWTIHLPISLHTDWKLLDPLQCIYKALGGIHAPCPIKVDQILVSSFWRPSICIADRYASGSLRVFICGDAAHQNIPTGGYGMNTAVGDCFDLGWKLAAVIRGWGGESLLRSYEAERKPVARTNIERSGVHHQVHQDYVRWVSQMSARGATPDLEVGSALRQQIIDHINSHDGENKDHGIELGYRYNDSPVIIPETATTEPEWNARQYVPSTWPGARAPHVFLSDGETSTHDLFGPNFTLFDFSRDGVWLARFSGFYNALSTPLKTLRLSEEEHVHKIWQRDAVLIRPDGHVAWRSPEGSDQVDIEKILGFVTAYFIAIRRRAGSVSEVFFFSSSVSHNWWLAAVSPAMTSINVRLAPGVIRLYFLCFYFGIGASVWGYNIGILSSILVHPGWREALGDPSRPVIGAIVSVYYIGTLISYALISHPINDWLGRRYAALAGTGFVCLGALLQATSGGSTAGGTMISGRLFSGLGVAIVSTSVPLYQAPREISPAKKRGHFVTMNHVGFIAGMAIGLWVGYGMRFWQTDSGHYYGWRLSIMLEIIPAFIFGFGLPWIPETPRWLVEHNQKDRARSTLRRLREGIYSEDQIEDEFAAISKDVDEYHRSGRNWLFLFKEKALFSRLWRATLLQFMSQACGASAMKYYLPFLLESLGIFTHAALMIGAIEMTVKIAFTVLEMFIIDRFGRRNCLVAGCIVMAISMLINGALPLAYQDNKAANIVCIIFIFIYATGFSLGFGPTVWVYNTEIFPTAVRARGLNFASVGSAVASMIVNEIWPIGLAKLHSKVYFIFMAMNIIWIPVLFAFFPETKGRELEDMDALFGSVAKQVSDAEDESAGPLLADEELFRNSEETPPSRARDSDRDLSLIQ</sequence>
<comment type="subcellular location">
    <subcellularLocation>
        <location evidence="1">Membrane</location>
        <topology evidence="1">Multi-pass membrane protein</topology>
    </subcellularLocation>
</comment>
<dbReference type="Pfam" id="PF21274">
    <property type="entry name" value="Rng_hyd_C"/>
    <property type="match status" value="1"/>
</dbReference>
<evidence type="ECO:0000256" key="6">
    <source>
        <dbReference type="ARBA" id="ARBA00022827"/>
    </source>
</evidence>
<dbReference type="Gene3D" id="3.40.30.120">
    <property type="match status" value="1"/>
</dbReference>
<feature type="transmembrane region" description="Helical" evidence="11">
    <location>
        <begin position="1004"/>
        <end position="1031"/>
    </location>
</feature>
<feature type="transmembrane region" description="Helical" evidence="11">
    <location>
        <begin position="1074"/>
        <end position="1093"/>
    </location>
</feature>
<dbReference type="InterPro" id="IPR036259">
    <property type="entry name" value="MFS_trans_sf"/>
</dbReference>
<dbReference type="InterPro" id="IPR020846">
    <property type="entry name" value="MFS_dom"/>
</dbReference>
<dbReference type="GO" id="GO:0005351">
    <property type="term" value="F:carbohydrate:proton symporter activity"/>
    <property type="evidence" value="ECO:0007669"/>
    <property type="project" value="TreeGrafter"/>
</dbReference>
<feature type="region of interest" description="Disordered" evidence="10">
    <location>
        <begin position="1128"/>
        <end position="1154"/>
    </location>
</feature>
<dbReference type="Pfam" id="PF01494">
    <property type="entry name" value="FAD_binding_3"/>
    <property type="match status" value="1"/>
</dbReference>
<dbReference type="PANTHER" id="PTHR48022:SF14">
    <property type="entry name" value="MAJOR FACILITATOR SUPERFAMILY (MFS) PROFILE DOMAIN-CONTAINING PROTEIN-RELATED"/>
    <property type="match status" value="1"/>
</dbReference>
<gene>
    <name evidence="13" type="ORF">CCHR01_00322</name>
</gene>
<dbReference type="PANTHER" id="PTHR48022">
    <property type="entry name" value="PLASTIDIC GLUCOSE TRANSPORTER 4"/>
    <property type="match status" value="1"/>
</dbReference>
<dbReference type="GO" id="GO:0016491">
    <property type="term" value="F:oxidoreductase activity"/>
    <property type="evidence" value="ECO:0007669"/>
    <property type="project" value="UniProtKB-KW"/>
</dbReference>
<evidence type="ECO:0000256" key="9">
    <source>
        <dbReference type="ARBA" id="ARBA00023136"/>
    </source>
</evidence>
<evidence type="ECO:0000256" key="1">
    <source>
        <dbReference type="ARBA" id="ARBA00004141"/>
    </source>
</evidence>
<dbReference type="Proteomes" id="UP001243330">
    <property type="component" value="Unassembled WGS sequence"/>
</dbReference>
<keyword evidence="5 11" id="KW-0812">Transmembrane</keyword>
<dbReference type="SUPFAM" id="SSF103473">
    <property type="entry name" value="MFS general substrate transporter"/>
    <property type="match status" value="1"/>
</dbReference>
<keyword evidence="4" id="KW-0285">Flavoprotein</keyword>
<feature type="compositionally biased region" description="Basic and acidic residues" evidence="10">
    <location>
        <begin position="1142"/>
        <end position="1154"/>
    </location>
</feature>
<accession>A0AAD9EM53</accession>
<name>A0AAD9EM53_9PEZI</name>
<dbReference type="EMBL" id="JAQOWY010000003">
    <property type="protein sequence ID" value="KAK1856979.1"/>
    <property type="molecule type" value="Genomic_DNA"/>
</dbReference>